<dbReference type="Pfam" id="PF03824">
    <property type="entry name" value="NicO"/>
    <property type="match status" value="1"/>
</dbReference>
<name>A0A238JI50_9RHOB</name>
<keyword evidence="15" id="KW-1185">Reference proteome</keyword>
<feature type="transmembrane region" description="Helical" evidence="13">
    <location>
        <begin position="317"/>
        <end position="339"/>
    </location>
</feature>
<keyword evidence="4 13" id="KW-0813">Transport</keyword>
<keyword evidence="12" id="KW-0170">Cobalt</keyword>
<dbReference type="InterPro" id="IPR051224">
    <property type="entry name" value="NiCoT_RcnA"/>
</dbReference>
<evidence type="ECO:0000256" key="10">
    <source>
        <dbReference type="ARBA" id="ARBA00023112"/>
    </source>
</evidence>
<keyword evidence="10" id="KW-0921">Nickel transport</keyword>
<dbReference type="InterPro" id="IPR011541">
    <property type="entry name" value="Ni/Co_transpt_high_affinity"/>
</dbReference>
<comment type="function">
    <text evidence="1">Efflux system for nickel and cobalt.</text>
</comment>
<evidence type="ECO:0000256" key="8">
    <source>
        <dbReference type="ARBA" id="ARBA00022989"/>
    </source>
</evidence>
<evidence type="ECO:0000256" key="5">
    <source>
        <dbReference type="ARBA" id="ARBA00022475"/>
    </source>
</evidence>
<comment type="similarity">
    <text evidence="13">Belongs to the NiCoT transporter (TC 2.A.52) family.</text>
</comment>
<evidence type="ECO:0000256" key="12">
    <source>
        <dbReference type="ARBA" id="ARBA00023285"/>
    </source>
</evidence>
<dbReference type="PANTHER" id="PTHR40659">
    <property type="entry name" value="NICKEL/COBALT EFFLUX SYSTEM RCNA"/>
    <property type="match status" value="1"/>
</dbReference>
<dbReference type="GO" id="GO:0015099">
    <property type="term" value="F:nickel cation transmembrane transporter activity"/>
    <property type="evidence" value="ECO:0007669"/>
    <property type="project" value="UniProtKB-UniRule"/>
</dbReference>
<comment type="subcellular location">
    <subcellularLocation>
        <location evidence="2 13">Cell membrane</location>
        <topology evidence="2 13">Multi-pass membrane protein</topology>
    </subcellularLocation>
</comment>
<dbReference type="GO" id="GO:0006824">
    <property type="term" value="P:cobalt ion transport"/>
    <property type="evidence" value="ECO:0007669"/>
    <property type="project" value="UniProtKB-KW"/>
</dbReference>
<protein>
    <recommendedName>
        <fullName evidence="13">Nickel/cobalt efflux system</fullName>
    </recommendedName>
</protein>
<keyword evidence="11 13" id="KW-0472">Membrane</keyword>
<dbReference type="EMBL" id="FXXP01000003">
    <property type="protein sequence ID" value="SMX30063.1"/>
    <property type="molecule type" value="Genomic_DNA"/>
</dbReference>
<evidence type="ECO:0000256" key="1">
    <source>
        <dbReference type="ARBA" id="ARBA00002510"/>
    </source>
</evidence>
<dbReference type="GO" id="GO:0032025">
    <property type="term" value="P:response to cobalt ion"/>
    <property type="evidence" value="ECO:0007669"/>
    <property type="project" value="TreeGrafter"/>
</dbReference>
<evidence type="ECO:0000256" key="7">
    <source>
        <dbReference type="ARBA" id="ARBA00022692"/>
    </source>
</evidence>
<evidence type="ECO:0000256" key="6">
    <source>
        <dbReference type="ARBA" id="ARBA00022596"/>
    </source>
</evidence>
<evidence type="ECO:0000256" key="4">
    <source>
        <dbReference type="ARBA" id="ARBA00022448"/>
    </source>
</evidence>
<feature type="transmembrane region" description="Helical" evidence="13">
    <location>
        <begin position="47"/>
        <end position="69"/>
    </location>
</feature>
<dbReference type="GO" id="GO:0010045">
    <property type="term" value="P:response to nickel cation"/>
    <property type="evidence" value="ECO:0007669"/>
    <property type="project" value="TreeGrafter"/>
</dbReference>
<feature type="transmembrane region" description="Helical" evidence="13">
    <location>
        <begin position="246"/>
        <end position="268"/>
    </location>
</feature>
<evidence type="ECO:0000256" key="3">
    <source>
        <dbReference type="ARBA" id="ARBA00022426"/>
    </source>
</evidence>
<evidence type="ECO:0000256" key="13">
    <source>
        <dbReference type="RuleBase" id="RU362101"/>
    </source>
</evidence>
<dbReference type="Proteomes" id="UP000225972">
    <property type="component" value="Unassembled WGS sequence"/>
</dbReference>
<proteinExistence type="inferred from homology"/>
<keyword evidence="5" id="KW-1003">Cell membrane</keyword>
<dbReference type="GO" id="GO:0005886">
    <property type="term" value="C:plasma membrane"/>
    <property type="evidence" value="ECO:0007669"/>
    <property type="project" value="UniProtKB-SubCell"/>
</dbReference>
<sequence>MRLILVLLVLVGAGLAVYALVDAQAIAQWARDNQRAVQGQMAGAIRAIRAGDLGAMLALFVAAGAYGFFHAVGPGHGKALIGGVGLSTSVSARRLLSLSVVSSLAQSIWAIIIVYGGFWLLDVSARSMTNLAETILAPASYLAIAAVGGFMIWRGARLLRGQLKVAPKGPSAPVSLEAVGTHSEAFMPQFGLRLAQEFTRKSGGQGGVTSGSFRMFADPEEACDCGHAHGPTLAQVSNLTSWRDTVALVGSIAIRPCTGAIFLLVIAWQMQLFWIGAAAAMIMGLGTALFTSVVAVSSVAARTMTFLSAGRFGTLQLVVPVVQVLVGGLVLWLSLTLFVQAGGF</sequence>
<dbReference type="OrthoDB" id="9812956at2"/>
<evidence type="ECO:0000313" key="14">
    <source>
        <dbReference type="EMBL" id="SMX30063.1"/>
    </source>
</evidence>
<keyword evidence="6" id="KW-0533">Nickel</keyword>
<gene>
    <name evidence="14" type="ORF">TRP8649_04203</name>
</gene>
<keyword evidence="9" id="KW-0406">Ion transport</keyword>
<evidence type="ECO:0000313" key="15">
    <source>
        <dbReference type="Proteomes" id="UP000225972"/>
    </source>
</evidence>
<evidence type="ECO:0000256" key="11">
    <source>
        <dbReference type="ARBA" id="ARBA00023136"/>
    </source>
</evidence>
<dbReference type="RefSeq" id="WP_099248807.1">
    <property type="nucleotide sequence ID" value="NZ_FXXP01000003.1"/>
</dbReference>
<keyword evidence="8 13" id="KW-1133">Transmembrane helix</keyword>
<keyword evidence="7 13" id="KW-0812">Transmembrane</keyword>
<accession>A0A238JI50</accession>
<feature type="transmembrane region" description="Helical" evidence="13">
    <location>
        <begin position="95"/>
        <end position="115"/>
    </location>
</feature>
<evidence type="ECO:0000256" key="9">
    <source>
        <dbReference type="ARBA" id="ARBA00023065"/>
    </source>
</evidence>
<keyword evidence="3" id="KW-0171">Cobalt transport</keyword>
<reference evidence="15" key="1">
    <citation type="submission" date="2017-05" db="EMBL/GenBank/DDBJ databases">
        <authorList>
            <person name="Rodrigo-Torres L."/>
            <person name="Arahal R. D."/>
            <person name="Lucena T."/>
        </authorList>
    </citation>
    <scope>NUCLEOTIDE SEQUENCE [LARGE SCALE GENOMIC DNA]</scope>
    <source>
        <strain evidence="15">CECT 8649</strain>
    </source>
</reference>
<dbReference type="PANTHER" id="PTHR40659:SF1">
    <property type="entry name" value="NICKEL_COBALT EFFLUX SYSTEM RCNA"/>
    <property type="match status" value="1"/>
</dbReference>
<feature type="transmembrane region" description="Helical" evidence="13">
    <location>
        <begin position="135"/>
        <end position="153"/>
    </location>
</feature>
<dbReference type="AlphaFoldDB" id="A0A238JI50"/>
<dbReference type="GO" id="GO:0046583">
    <property type="term" value="F:monoatomic cation efflux transmembrane transporter activity"/>
    <property type="evidence" value="ECO:0007669"/>
    <property type="project" value="TreeGrafter"/>
</dbReference>
<evidence type="ECO:0000256" key="2">
    <source>
        <dbReference type="ARBA" id="ARBA00004651"/>
    </source>
</evidence>
<feature type="transmembrane region" description="Helical" evidence="13">
    <location>
        <begin position="274"/>
        <end position="296"/>
    </location>
</feature>
<organism evidence="14 15">
    <name type="scientific">Pelagimonas phthalicica</name>
    <dbReference type="NCBI Taxonomy" id="1037362"/>
    <lineage>
        <taxon>Bacteria</taxon>
        <taxon>Pseudomonadati</taxon>
        <taxon>Pseudomonadota</taxon>
        <taxon>Alphaproteobacteria</taxon>
        <taxon>Rhodobacterales</taxon>
        <taxon>Roseobacteraceae</taxon>
        <taxon>Pelagimonas</taxon>
    </lineage>
</organism>